<dbReference type="PANTHER" id="PTHR33594">
    <property type="entry name" value="SUPERFAMILY HYDROLASE, PUTATIVE (AFU_ORTHOLOGUE AFUA_1G03035)-RELATED"/>
    <property type="match status" value="1"/>
</dbReference>
<evidence type="ECO:0000313" key="2">
    <source>
        <dbReference type="EMBL" id="OYQ47803.1"/>
    </source>
</evidence>
<reference evidence="2 3" key="1">
    <citation type="submission" date="2017-07" db="EMBL/GenBank/DDBJ databases">
        <title>Flavobacterium cyanobacteriorum sp. nov., isolated from cyanobacterial aggregates in a eutrophic lake.</title>
        <authorList>
            <person name="Cai H."/>
        </authorList>
    </citation>
    <scope>NUCLEOTIDE SEQUENCE [LARGE SCALE GENOMIC DNA]</scope>
    <source>
        <strain evidence="2 3">TH167</strain>
    </source>
</reference>
<dbReference type="AlphaFoldDB" id="A0A256A238"/>
<evidence type="ECO:0000259" key="1">
    <source>
        <dbReference type="PROSITE" id="PS51831"/>
    </source>
</evidence>
<evidence type="ECO:0000313" key="3">
    <source>
        <dbReference type="Proteomes" id="UP000216035"/>
    </source>
</evidence>
<proteinExistence type="predicted"/>
<gene>
    <name evidence="2" type="ORF">CHX27_02795</name>
</gene>
<dbReference type="Pfam" id="PF01966">
    <property type="entry name" value="HD"/>
    <property type="match status" value="1"/>
</dbReference>
<dbReference type="PANTHER" id="PTHR33594:SF1">
    <property type="entry name" value="HD_PDEASE DOMAIN-CONTAINING PROTEIN"/>
    <property type="match status" value="1"/>
</dbReference>
<dbReference type="Proteomes" id="UP000216035">
    <property type="component" value="Unassembled WGS sequence"/>
</dbReference>
<accession>A0A256A238</accession>
<dbReference type="GO" id="GO:0016787">
    <property type="term" value="F:hydrolase activity"/>
    <property type="evidence" value="ECO:0007669"/>
    <property type="project" value="UniProtKB-KW"/>
</dbReference>
<dbReference type="CDD" id="cd00077">
    <property type="entry name" value="HDc"/>
    <property type="match status" value="1"/>
</dbReference>
<keyword evidence="3" id="KW-1185">Reference proteome</keyword>
<feature type="domain" description="HD" evidence="1">
    <location>
        <begin position="24"/>
        <end position="127"/>
    </location>
</feature>
<protein>
    <submittedName>
        <fullName evidence="2">Phosphohydrolase</fullName>
    </submittedName>
</protein>
<organism evidence="2 3">
    <name type="scientific">Flavobacterium aurantiibacter</name>
    <dbReference type="NCBI Taxonomy" id="2023067"/>
    <lineage>
        <taxon>Bacteria</taxon>
        <taxon>Pseudomonadati</taxon>
        <taxon>Bacteroidota</taxon>
        <taxon>Flavobacteriia</taxon>
        <taxon>Flavobacteriales</taxon>
        <taxon>Flavobacteriaceae</taxon>
        <taxon>Flavobacterium</taxon>
    </lineage>
</organism>
<sequence length="217" mass="24464">MPDFIGQTLVFVRDTLAHAEGGHDINHILRVYKIALRLAEEESADNTVVALAALLHDISDAKFNGGDDSLGAKVAAEFLTKINVPETTITHVCFIIANMSFKGGGTFVETPSLEFQIVQDADRLDAIGAIGIARTFNYGGFKNRALYNPDIKPRTELTAENYRNEEQPTINHFYEKLLLLKDRMHTKTAKIWAQKRHDYMLEFLDRFYAEWDGTDLA</sequence>
<name>A0A256A238_9FLAO</name>
<dbReference type="SMART" id="SM00471">
    <property type="entry name" value="HDc"/>
    <property type="match status" value="1"/>
</dbReference>
<dbReference type="InterPro" id="IPR006674">
    <property type="entry name" value="HD_domain"/>
</dbReference>
<dbReference type="PROSITE" id="PS51831">
    <property type="entry name" value="HD"/>
    <property type="match status" value="1"/>
</dbReference>
<dbReference type="InterPro" id="IPR003607">
    <property type="entry name" value="HD/PDEase_dom"/>
</dbReference>
<keyword evidence="2" id="KW-0378">Hydrolase</keyword>
<dbReference type="Gene3D" id="1.10.472.50">
    <property type="entry name" value="HD-domain/PDEase-like"/>
    <property type="match status" value="1"/>
</dbReference>
<dbReference type="SUPFAM" id="SSF109604">
    <property type="entry name" value="HD-domain/PDEase-like"/>
    <property type="match status" value="1"/>
</dbReference>
<comment type="caution">
    <text evidence="2">The sequence shown here is derived from an EMBL/GenBank/DDBJ whole genome shotgun (WGS) entry which is preliminary data.</text>
</comment>
<dbReference type="OrthoDB" id="9797344at2"/>
<dbReference type="Gene3D" id="1.20.58.1910">
    <property type="match status" value="1"/>
</dbReference>
<dbReference type="RefSeq" id="WP_094485245.1">
    <property type="nucleotide sequence ID" value="NZ_NOXX01000139.1"/>
</dbReference>
<dbReference type="EMBL" id="NOXX01000139">
    <property type="protein sequence ID" value="OYQ47803.1"/>
    <property type="molecule type" value="Genomic_DNA"/>
</dbReference>